<protein>
    <recommendedName>
        <fullName evidence="1">G patch domain-containing protein</fullName>
    </recommendedName>
</protein>
<gene>
    <name evidence="2" type="ORF">DNTS_022290</name>
</gene>
<dbReference type="InterPro" id="IPR011666">
    <property type="entry name" value="DUF1604"/>
</dbReference>
<comment type="caution">
    <text evidence="2">The sequence shown here is derived from an EMBL/GenBank/DDBJ whole genome shotgun (WGS) entry which is preliminary data.</text>
</comment>
<feature type="domain" description="G patch" evidence="1">
    <location>
        <begin position="44"/>
        <end position="128"/>
    </location>
</feature>
<feature type="non-terminal residue" evidence="2">
    <location>
        <position position="1"/>
    </location>
</feature>
<dbReference type="Proteomes" id="UP000316079">
    <property type="component" value="Unassembled WGS sequence"/>
</dbReference>
<name>A0A553NIA8_9TELE</name>
<dbReference type="Pfam" id="PF07713">
    <property type="entry name" value="DUF1604"/>
    <property type="match status" value="1"/>
</dbReference>
<evidence type="ECO:0000259" key="1">
    <source>
        <dbReference type="Pfam" id="PF07713"/>
    </source>
</evidence>
<evidence type="ECO:0000313" key="2">
    <source>
        <dbReference type="EMBL" id="TRY65140.1"/>
    </source>
</evidence>
<evidence type="ECO:0000313" key="3">
    <source>
        <dbReference type="Proteomes" id="UP000316079"/>
    </source>
</evidence>
<dbReference type="AlphaFoldDB" id="A0A553NIA8"/>
<reference evidence="2 3" key="1">
    <citation type="journal article" date="2019" name="Sci. Data">
        <title>Hybrid genome assembly and annotation of Danionella translucida.</title>
        <authorList>
            <person name="Kadobianskyi M."/>
            <person name="Schulze L."/>
            <person name="Schuelke M."/>
            <person name="Judkewitz B."/>
        </authorList>
    </citation>
    <scope>NUCLEOTIDE SEQUENCE [LARGE SCALE GENOMIC DNA]</scope>
    <source>
        <strain evidence="2 3">Bolton</strain>
    </source>
</reference>
<dbReference type="GO" id="GO:0005634">
    <property type="term" value="C:nucleus"/>
    <property type="evidence" value="ECO:0007669"/>
    <property type="project" value="TreeGrafter"/>
</dbReference>
<dbReference type="GO" id="GO:0006397">
    <property type="term" value="P:mRNA processing"/>
    <property type="evidence" value="ECO:0007669"/>
    <property type="project" value="InterPro"/>
</dbReference>
<proteinExistence type="predicted"/>
<dbReference type="EMBL" id="SRMA01026945">
    <property type="protein sequence ID" value="TRY65140.1"/>
    <property type="molecule type" value="Genomic_DNA"/>
</dbReference>
<organism evidence="2 3">
    <name type="scientific">Danionella cerebrum</name>
    <dbReference type="NCBI Taxonomy" id="2873325"/>
    <lineage>
        <taxon>Eukaryota</taxon>
        <taxon>Metazoa</taxon>
        <taxon>Chordata</taxon>
        <taxon>Craniata</taxon>
        <taxon>Vertebrata</taxon>
        <taxon>Euteleostomi</taxon>
        <taxon>Actinopterygii</taxon>
        <taxon>Neopterygii</taxon>
        <taxon>Teleostei</taxon>
        <taxon>Ostariophysi</taxon>
        <taxon>Cypriniformes</taxon>
        <taxon>Danionidae</taxon>
        <taxon>Danioninae</taxon>
        <taxon>Danionella</taxon>
    </lineage>
</organism>
<dbReference type="PANTHER" id="PTHR13384:SF19">
    <property type="entry name" value="G PATCH DOMAIN-CONTAINING PROTEIN 1"/>
    <property type="match status" value="1"/>
</dbReference>
<sequence>RRGAPAATVVVVNMASNEDNDEDFVTYGIPLEPLEEDEPVRKPVPVHEQTVKDEKGRYMRFHGAFTGGFSAGYFNTVGSKEGWTPTAFVSSRQQKAERQNARPEDFMDEEDFGEHGIAPKDIVTTDKFASERRDQIKDKARVVSSLAAIIPGDSGLLEELIAPAQYVYVYLFHMAAVSRMTAKLR</sequence>
<dbReference type="PANTHER" id="PTHR13384">
    <property type="entry name" value="G PATCH DOMAIN-CONTAINING PROTEIN 1"/>
    <property type="match status" value="1"/>
</dbReference>
<accession>A0A553NIA8</accession>
<dbReference type="GO" id="GO:0003723">
    <property type="term" value="F:RNA binding"/>
    <property type="evidence" value="ECO:0007669"/>
    <property type="project" value="TreeGrafter"/>
</dbReference>
<dbReference type="OrthoDB" id="20507at2759"/>
<keyword evidence="3" id="KW-1185">Reference proteome</keyword>